<feature type="compositionally biased region" description="Acidic residues" evidence="4">
    <location>
        <begin position="181"/>
        <end position="193"/>
    </location>
</feature>
<dbReference type="OrthoDB" id="66964at2759"/>
<protein>
    <submittedName>
        <fullName evidence="6">DNA-directed RNA polymerase III subunit RPC7-like</fullName>
    </submittedName>
</protein>
<feature type="compositionally biased region" description="Acidic residues" evidence="4">
    <location>
        <begin position="157"/>
        <end position="173"/>
    </location>
</feature>
<gene>
    <name evidence="6" type="primary">LOC105427420</name>
</gene>
<dbReference type="AlphaFoldDB" id="A0A6I9W6Y8"/>
<comment type="similarity">
    <text evidence="2">Belongs to the eukaryotic RPC7 RNA polymerase subunit family.</text>
</comment>
<dbReference type="PANTHER" id="PTHR15367:SF2">
    <property type="entry name" value="DNA-DIRECTED RNA POLYMERASE III SUBUNIT"/>
    <property type="match status" value="1"/>
</dbReference>
<sequence length="218" mass="25479">MAGRSRGKPAMSFSMEQLGISKGETLPASVLQPSPSYPPLDHKPLPIQLTTEMSYLVELKRDFTDYMRESPNNVQAAVLNEDVERFYEDFEETIAERNKSEYETRHDWNIMPMELKLSRKRKSQQQNTSRNKKKKEMDIIKKLAELEKKEDVQRPEVEEEGKEEGDEDEDGEEKETGEGAKDEEEIDEMDDGTDYVNEYFENGDNYYSEDDNDDDQFF</sequence>
<feature type="region of interest" description="Disordered" evidence="4">
    <location>
        <begin position="24"/>
        <end position="45"/>
    </location>
</feature>
<dbReference type="KEGG" id="pbar:105427420"/>
<evidence type="ECO:0000256" key="4">
    <source>
        <dbReference type="SAM" id="MobiDB-lite"/>
    </source>
</evidence>
<dbReference type="GO" id="GO:0006383">
    <property type="term" value="P:transcription by RNA polymerase III"/>
    <property type="evidence" value="ECO:0007669"/>
    <property type="project" value="InterPro"/>
</dbReference>
<keyword evidence="3" id="KW-0539">Nucleus</keyword>
<comment type="subcellular location">
    <subcellularLocation>
        <location evidence="1">Nucleus</location>
    </subcellularLocation>
</comment>
<accession>A0A6I9W6Y8</accession>
<evidence type="ECO:0000256" key="2">
    <source>
        <dbReference type="ARBA" id="ARBA00008352"/>
    </source>
</evidence>
<dbReference type="PANTHER" id="PTHR15367">
    <property type="entry name" value="DNA-DIRECTED RNA POLYMERASE III"/>
    <property type="match status" value="1"/>
</dbReference>
<evidence type="ECO:0000256" key="1">
    <source>
        <dbReference type="ARBA" id="ARBA00004123"/>
    </source>
</evidence>
<evidence type="ECO:0000313" key="5">
    <source>
        <dbReference type="Proteomes" id="UP000504615"/>
    </source>
</evidence>
<feature type="compositionally biased region" description="Basic and acidic residues" evidence="4">
    <location>
        <begin position="135"/>
        <end position="156"/>
    </location>
</feature>
<dbReference type="InterPro" id="IPR024661">
    <property type="entry name" value="RNA_pol_III_Rpc31"/>
</dbReference>
<reference evidence="6" key="1">
    <citation type="submission" date="2025-08" db="UniProtKB">
        <authorList>
            <consortium name="RefSeq"/>
        </authorList>
    </citation>
    <scope>IDENTIFICATION</scope>
</reference>
<proteinExistence type="inferred from homology"/>
<dbReference type="CTD" id="10622"/>
<feature type="region of interest" description="Disordered" evidence="4">
    <location>
        <begin position="113"/>
        <end position="218"/>
    </location>
</feature>
<dbReference type="RefSeq" id="XP_011637435.1">
    <property type="nucleotide sequence ID" value="XM_011639133.1"/>
</dbReference>
<dbReference type="GO" id="GO:0005666">
    <property type="term" value="C:RNA polymerase III complex"/>
    <property type="evidence" value="ECO:0007669"/>
    <property type="project" value="TreeGrafter"/>
</dbReference>
<evidence type="ECO:0000313" key="6">
    <source>
        <dbReference type="RefSeq" id="XP_011637435.1"/>
    </source>
</evidence>
<name>A0A6I9W6Y8_9HYME</name>
<dbReference type="Pfam" id="PF11705">
    <property type="entry name" value="RNA_pol_3_Rpc31"/>
    <property type="match status" value="1"/>
</dbReference>
<organism evidence="5 6">
    <name type="scientific">Pogonomyrmex barbatus</name>
    <name type="common">red harvester ant</name>
    <dbReference type="NCBI Taxonomy" id="144034"/>
    <lineage>
        <taxon>Eukaryota</taxon>
        <taxon>Metazoa</taxon>
        <taxon>Ecdysozoa</taxon>
        <taxon>Arthropoda</taxon>
        <taxon>Hexapoda</taxon>
        <taxon>Insecta</taxon>
        <taxon>Pterygota</taxon>
        <taxon>Neoptera</taxon>
        <taxon>Endopterygota</taxon>
        <taxon>Hymenoptera</taxon>
        <taxon>Apocrita</taxon>
        <taxon>Aculeata</taxon>
        <taxon>Formicoidea</taxon>
        <taxon>Formicidae</taxon>
        <taxon>Myrmicinae</taxon>
        <taxon>Pogonomyrmex</taxon>
    </lineage>
</organism>
<evidence type="ECO:0000256" key="3">
    <source>
        <dbReference type="ARBA" id="ARBA00023242"/>
    </source>
</evidence>
<feature type="compositionally biased region" description="Acidic residues" evidence="4">
    <location>
        <begin position="207"/>
        <end position="218"/>
    </location>
</feature>
<keyword evidence="5" id="KW-1185">Reference proteome</keyword>
<dbReference type="Proteomes" id="UP000504615">
    <property type="component" value="Unplaced"/>
</dbReference>
<dbReference type="GeneID" id="105427420"/>